<dbReference type="GO" id="GO:0016020">
    <property type="term" value="C:membrane"/>
    <property type="evidence" value="ECO:0007669"/>
    <property type="project" value="UniProtKB-SubCell"/>
</dbReference>
<protein>
    <submittedName>
        <fullName evidence="6">Patellin-2-like</fullName>
    </submittedName>
</protein>
<proteinExistence type="predicted"/>
<keyword evidence="3" id="KW-0472">Membrane</keyword>
<evidence type="ECO:0000259" key="5">
    <source>
        <dbReference type="Pfam" id="PF03765"/>
    </source>
</evidence>
<dbReference type="InterPro" id="IPR036273">
    <property type="entry name" value="CRAL/TRIO_N_dom_sf"/>
</dbReference>
<comment type="caution">
    <text evidence="6">The sequence shown here is derived from an EMBL/GenBank/DDBJ whole genome shotgun (WGS) entry which is preliminary data.</text>
</comment>
<evidence type="ECO:0000313" key="6">
    <source>
        <dbReference type="EMBL" id="KAL2473372.1"/>
    </source>
</evidence>
<gene>
    <name evidence="6" type="ORF">Fot_49108</name>
</gene>
<feature type="domain" description="CRAL/TRIO N-terminal" evidence="5">
    <location>
        <begin position="78"/>
        <end position="125"/>
    </location>
</feature>
<evidence type="ECO:0000256" key="4">
    <source>
        <dbReference type="SAM" id="MobiDB-lite"/>
    </source>
</evidence>
<dbReference type="PANTHER" id="PTHR45932:SF17">
    <property type="entry name" value="CELLULAR RETINALDEHYDE-BINDING_TRIPLE FUNCTION DOMAIN-CONTAINING PROTEIN"/>
    <property type="match status" value="1"/>
</dbReference>
<keyword evidence="2" id="KW-0813">Transport</keyword>
<name>A0ABD1QAY9_9LAMI</name>
<reference evidence="7" key="1">
    <citation type="submission" date="2024-07" db="EMBL/GenBank/DDBJ databases">
        <title>Two chromosome-level genome assemblies of Korean endemic species Abeliophyllum distichum and Forsythia ovata (Oleaceae).</title>
        <authorList>
            <person name="Jang H."/>
        </authorList>
    </citation>
    <scope>NUCLEOTIDE SEQUENCE [LARGE SCALE GENOMIC DNA]</scope>
</reference>
<organism evidence="6 7">
    <name type="scientific">Forsythia ovata</name>
    <dbReference type="NCBI Taxonomy" id="205694"/>
    <lineage>
        <taxon>Eukaryota</taxon>
        <taxon>Viridiplantae</taxon>
        <taxon>Streptophyta</taxon>
        <taxon>Embryophyta</taxon>
        <taxon>Tracheophyta</taxon>
        <taxon>Spermatophyta</taxon>
        <taxon>Magnoliopsida</taxon>
        <taxon>eudicotyledons</taxon>
        <taxon>Gunneridae</taxon>
        <taxon>Pentapetalae</taxon>
        <taxon>asterids</taxon>
        <taxon>lamiids</taxon>
        <taxon>Lamiales</taxon>
        <taxon>Oleaceae</taxon>
        <taxon>Forsythieae</taxon>
        <taxon>Forsythia</taxon>
    </lineage>
</organism>
<feature type="region of interest" description="Disordered" evidence="4">
    <location>
        <begin position="1"/>
        <end position="88"/>
    </location>
</feature>
<dbReference type="InterPro" id="IPR044834">
    <property type="entry name" value="PATL"/>
</dbReference>
<sequence length="128" mass="14612">MAGHPQASQPLALRHHHTRIRPVHSTNPTITSRRRIPTYPRGGEPKKEDEKTAPPPPLVAEEYPPTLEAEKPKNEEEETAPPPPPEEVKIWRIPLLDDEKSDVILLKILRPRDFKVKESFSMLKNLIA</sequence>
<keyword evidence="7" id="KW-1185">Reference proteome</keyword>
<dbReference type="Proteomes" id="UP001604277">
    <property type="component" value="Unassembled WGS sequence"/>
</dbReference>
<evidence type="ECO:0000256" key="3">
    <source>
        <dbReference type="ARBA" id="ARBA00023136"/>
    </source>
</evidence>
<dbReference type="SUPFAM" id="SSF46938">
    <property type="entry name" value="CRAL/TRIO N-terminal domain"/>
    <property type="match status" value="1"/>
</dbReference>
<dbReference type="Pfam" id="PF03765">
    <property type="entry name" value="CRAL_TRIO_N"/>
    <property type="match status" value="1"/>
</dbReference>
<dbReference type="EMBL" id="JBFOLJ010000015">
    <property type="protein sequence ID" value="KAL2473372.1"/>
    <property type="molecule type" value="Genomic_DNA"/>
</dbReference>
<feature type="compositionally biased region" description="Basic residues" evidence="4">
    <location>
        <begin position="13"/>
        <end position="22"/>
    </location>
</feature>
<dbReference type="AlphaFoldDB" id="A0ABD1QAY9"/>
<evidence type="ECO:0000256" key="2">
    <source>
        <dbReference type="ARBA" id="ARBA00022448"/>
    </source>
</evidence>
<dbReference type="PANTHER" id="PTHR45932">
    <property type="entry name" value="PATELLIN-1"/>
    <property type="match status" value="1"/>
</dbReference>
<feature type="compositionally biased region" description="Basic and acidic residues" evidence="4">
    <location>
        <begin position="43"/>
        <end position="52"/>
    </location>
</feature>
<accession>A0ABD1QAY9</accession>
<dbReference type="InterPro" id="IPR011074">
    <property type="entry name" value="CRAL/TRIO_N_dom"/>
</dbReference>
<comment type="subcellular location">
    <subcellularLocation>
        <location evidence="1">Membrane</location>
    </subcellularLocation>
</comment>
<evidence type="ECO:0000313" key="7">
    <source>
        <dbReference type="Proteomes" id="UP001604277"/>
    </source>
</evidence>
<evidence type="ECO:0000256" key="1">
    <source>
        <dbReference type="ARBA" id="ARBA00004370"/>
    </source>
</evidence>
<dbReference type="Gene3D" id="1.10.8.20">
    <property type="entry name" value="N-terminal domain of phosphatidylinositol transfer protein sec14p"/>
    <property type="match status" value="1"/>
</dbReference>